<feature type="transmembrane region" description="Helical" evidence="1">
    <location>
        <begin position="21"/>
        <end position="47"/>
    </location>
</feature>
<evidence type="ECO:0000313" key="2">
    <source>
        <dbReference type="EMBL" id="MDR7384971.1"/>
    </source>
</evidence>
<name>A0ABU2CUF2_9MICO</name>
<comment type="caution">
    <text evidence="2">The sequence shown here is derived from an EMBL/GenBank/DDBJ whole genome shotgun (WGS) entry which is preliminary data.</text>
</comment>
<evidence type="ECO:0000313" key="3">
    <source>
        <dbReference type="Proteomes" id="UP001183585"/>
    </source>
</evidence>
<evidence type="ECO:0008006" key="4">
    <source>
        <dbReference type="Google" id="ProtNLM"/>
    </source>
</evidence>
<keyword evidence="3" id="KW-1185">Reference proteome</keyword>
<gene>
    <name evidence="2" type="ORF">J2S48_004486</name>
</gene>
<proteinExistence type="predicted"/>
<feature type="transmembrane region" description="Helical" evidence="1">
    <location>
        <begin position="71"/>
        <end position="92"/>
    </location>
</feature>
<dbReference type="RefSeq" id="WP_274993818.1">
    <property type="nucleotide sequence ID" value="NZ_JAJQQP010000005.1"/>
</dbReference>
<keyword evidence="1" id="KW-0812">Transmembrane</keyword>
<dbReference type="EMBL" id="JAVDYE010000001">
    <property type="protein sequence ID" value="MDR7384971.1"/>
    <property type="molecule type" value="Genomic_DNA"/>
</dbReference>
<sequence length="188" mass="19240">MKNEQAVYRRVLRRETHASRTSAAVVTASVVIVLLAGVVAAGVWWLAVPGDRDTLDGWFASASASADDPGIRTAAGVVALGLAVLLLALALLPGRLPRRARSTDRVALLVDDGVLADAVADAVAARCGVDPRQVSATVGRRRTAVRVTPISGVPVDRDAAADSAASAVAALGFSTTPELTVARQGVVS</sequence>
<organism evidence="2 3">
    <name type="scientific">Promicromonospora iranensis</name>
    <dbReference type="NCBI Taxonomy" id="1105144"/>
    <lineage>
        <taxon>Bacteria</taxon>
        <taxon>Bacillati</taxon>
        <taxon>Actinomycetota</taxon>
        <taxon>Actinomycetes</taxon>
        <taxon>Micrococcales</taxon>
        <taxon>Promicromonosporaceae</taxon>
        <taxon>Promicromonospora</taxon>
    </lineage>
</organism>
<keyword evidence="1" id="KW-0472">Membrane</keyword>
<reference evidence="2 3" key="1">
    <citation type="submission" date="2023-07" db="EMBL/GenBank/DDBJ databases">
        <title>Sequencing the genomes of 1000 actinobacteria strains.</title>
        <authorList>
            <person name="Klenk H.-P."/>
        </authorList>
    </citation>
    <scope>NUCLEOTIDE SEQUENCE [LARGE SCALE GENOMIC DNA]</scope>
    <source>
        <strain evidence="2 3">DSM 45554</strain>
    </source>
</reference>
<accession>A0ABU2CUF2</accession>
<dbReference type="Proteomes" id="UP001183585">
    <property type="component" value="Unassembled WGS sequence"/>
</dbReference>
<keyword evidence="1" id="KW-1133">Transmembrane helix</keyword>
<evidence type="ECO:0000256" key="1">
    <source>
        <dbReference type="SAM" id="Phobius"/>
    </source>
</evidence>
<protein>
    <recommendedName>
        <fullName evidence="4">Alkaline shock family protein YloU</fullName>
    </recommendedName>
</protein>